<dbReference type="InterPro" id="IPR050553">
    <property type="entry name" value="Thioredoxin_ResA/DsbE_sf"/>
</dbReference>
<gene>
    <name evidence="3" type="ORF">ASR47_1007229</name>
</gene>
<evidence type="ECO:0000259" key="2">
    <source>
        <dbReference type="PROSITE" id="PS51352"/>
    </source>
</evidence>
<name>A0A1A7C3M6_9BURK</name>
<dbReference type="EMBL" id="LOCQ01000056">
    <property type="protein sequence ID" value="OBV38913.1"/>
    <property type="molecule type" value="Genomic_DNA"/>
</dbReference>
<dbReference type="RefSeq" id="WP_065308618.1">
    <property type="nucleotide sequence ID" value="NZ_LOCQ01000056.1"/>
</dbReference>
<dbReference type="PROSITE" id="PS00194">
    <property type="entry name" value="THIOREDOXIN_1"/>
    <property type="match status" value="1"/>
</dbReference>
<protein>
    <submittedName>
        <fullName evidence="3">Outer membrane receptor for ferrienterochelin and colicins</fullName>
    </submittedName>
</protein>
<dbReference type="Pfam" id="PF00578">
    <property type="entry name" value="AhpC-TSA"/>
    <property type="match status" value="1"/>
</dbReference>
<dbReference type="OrthoDB" id="8703892at2"/>
<dbReference type="AlphaFoldDB" id="A0A1A7C3M6"/>
<dbReference type="CDD" id="cd02966">
    <property type="entry name" value="TlpA_like_family"/>
    <property type="match status" value="1"/>
</dbReference>
<dbReference type="SUPFAM" id="SSF52833">
    <property type="entry name" value="Thioredoxin-like"/>
    <property type="match status" value="1"/>
</dbReference>
<sequence length="149" mass="15842">MSAVWLMAALALAQPNPDFKLPALDASGSVTLAALPGPVLLNFWASNCLPCVRELPLLQAQSRRLPGLRFVGIAIDEGRRAAPFARKAGTAYVQLAAPGRQDLLRQFGNPLGALPYTVVLNGAHQVCTTRLGTVDAQWLERAAQACAAR</sequence>
<evidence type="ECO:0000313" key="3">
    <source>
        <dbReference type="EMBL" id="OBV38913.1"/>
    </source>
</evidence>
<dbReference type="PANTHER" id="PTHR42852">
    <property type="entry name" value="THIOL:DISULFIDE INTERCHANGE PROTEIN DSBE"/>
    <property type="match status" value="1"/>
</dbReference>
<feature type="domain" description="Thioredoxin" evidence="2">
    <location>
        <begin position="10"/>
        <end position="148"/>
    </location>
</feature>
<keyword evidence="4" id="KW-1185">Reference proteome</keyword>
<keyword evidence="1" id="KW-0676">Redox-active center</keyword>
<dbReference type="Gene3D" id="3.40.30.10">
    <property type="entry name" value="Glutaredoxin"/>
    <property type="match status" value="1"/>
</dbReference>
<comment type="caution">
    <text evidence="3">The sequence shown here is derived from an EMBL/GenBank/DDBJ whole genome shotgun (WGS) entry which is preliminary data.</text>
</comment>
<dbReference type="InterPro" id="IPR036249">
    <property type="entry name" value="Thioredoxin-like_sf"/>
</dbReference>
<organism evidence="3 4">
    <name type="scientific">Janthinobacterium psychrotolerans</name>
    <dbReference type="NCBI Taxonomy" id="1747903"/>
    <lineage>
        <taxon>Bacteria</taxon>
        <taxon>Pseudomonadati</taxon>
        <taxon>Pseudomonadota</taxon>
        <taxon>Betaproteobacteria</taxon>
        <taxon>Burkholderiales</taxon>
        <taxon>Oxalobacteraceae</taxon>
        <taxon>Janthinobacterium</taxon>
    </lineage>
</organism>
<proteinExistence type="predicted"/>
<dbReference type="GO" id="GO:0015036">
    <property type="term" value="F:disulfide oxidoreductase activity"/>
    <property type="evidence" value="ECO:0007669"/>
    <property type="project" value="UniProtKB-ARBA"/>
</dbReference>
<dbReference type="PROSITE" id="PS51352">
    <property type="entry name" value="THIOREDOXIN_2"/>
    <property type="match status" value="1"/>
</dbReference>
<dbReference type="STRING" id="1747903.ASR47_1007229"/>
<evidence type="ECO:0000313" key="4">
    <source>
        <dbReference type="Proteomes" id="UP000092713"/>
    </source>
</evidence>
<accession>A0A1A7C3M6</accession>
<dbReference type="GO" id="GO:0016209">
    <property type="term" value="F:antioxidant activity"/>
    <property type="evidence" value="ECO:0007669"/>
    <property type="project" value="InterPro"/>
</dbReference>
<reference evidence="3 4" key="1">
    <citation type="submission" date="2016-04" db="EMBL/GenBank/DDBJ databases">
        <title>Draft genome sequence of Janthinobacterium psychrotolerans sp. nov., isolated from freshwater sediments in Denmark.</title>
        <authorList>
            <person name="Gong X."/>
            <person name="Skrivergaard S."/>
            <person name="Korsgaard B.S."/>
            <person name="Schreiber L."/>
            <person name="Marshall I.P."/>
            <person name="Finster K."/>
            <person name="Schramm A."/>
        </authorList>
    </citation>
    <scope>NUCLEOTIDE SEQUENCE [LARGE SCALE GENOMIC DNA]</scope>
    <source>
        <strain evidence="3 4">S3-2</strain>
    </source>
</reference>
<dbReference type="InterPro" id="IPR017937">
    <property type="entry name" value="Thioredoxin_CS"/>
</dbReference>
<dbReference type="Proteomes" id="UP000092713">
    <property type="component" value="Unassembled WGS sequence"/>
</dbReference>
<evidence type="ECO:0000256" key="1">
    <source>
        <dbReference type="ARBA" id="ARBA00023284"/>
    </source>
</evidence>
<dbReference type="PANTHER" id="PTHR42852:SF13">
    <property type="entry name" value="PROTEIN DIPZ"/>
    <property type="match status" value="1"/>
</dbReference>
<dbReference type="InterPro" id="IPR000866">
    <property type="entry name" value="AhpC/TSA"/>
</dbReference>
<dbReference type="InterPro" id="IPR013766">
    <property type="entry name" value="Thioredoxin_domain"/>
</dbReference>
<keyword evidence="3" id="KW-0675">Receptor</keyword>